<keyword evidence="1 6" id="KW-0597">Phosphoprotein</keyword>
<feature type="DNA-binding region" description="OmpR/PhoB-type" evidence="7">
    <location>
        <begin position="169"/>
        <end position="264"/>
    </location>
</feature>
<keyword evidence="3" id="KW-0805">Transcription regulation</keyword>
<sequence length="264" mass="28241">MECSFGVGGTPPTVRTDPEGRLNRPASAGDLQRILSRAGQTRPVTGARVLLVEDDDTIRDAVARALAGEGFAVRALPDGRRFEQEVAAFRPDAAVLDIALPGPDGFRLARLLRQAGDVPVVFLTARDAVPDRLAGFAAGADDYVVKPFALAELVARVTVVLRRSGRLAASAVQVGDLVVDEQSATVVGEATELPLTATELRVLCFLVRHRGRTVSKTQILTQVWGYADYDPNLVEAYVSALRRKLGLRAGLISTVRGLGYRLSA</sequence>
<dbReference type="SMART" id="SM00448">
    <property type="entry name" value="REC"/>
    <property type="match status" value="1"/>
</dbReference>
<evidence type="ECO:0000313" key="11">
    <source>
        <dbReference type="EMBL" id="GGL94328.1"/>
    </source>
</evidence>
<dbReference type="Gene3D" id="3.40.50.2300">
    <property type="match status" value="1"/>
</dbReference>
<dbReference type="PROSITE" id="PS51755">
    <property type="entry name" value="OMPR_PHOB"/>
    <property type="match status" value="1"/>
</dbReference>
<dbReference type="GO" id="GO:0032993">
    <property type="term" value="C:protein-DNA complex"/>
    <property type="evidence" value="ECO:0007669"/>
    <property type="project" value="TreeGrafter"/>
</dbReference>
<evidence type="ECO:0000259" key="10">
    <source>
        <dbReference type="PROSITE" id="PS51755"/>
    </source>
</evidence>
<evidence type="ECO:0000256" key="1">
    <source>
        <dbReference type="ARBA" id="ARBA00022553"/>
    </source>
</evidence>
<dbReference type="GO" id="GO:0000156">
    <property type="term" value="F:phosphorelay response regulator activity"/>
    <property type="evidence" value="ECO:0007669"/>
    <property type="project" value="TreeGrafter"/>
</dbReference>
<comment type="caution">
    <text evidence="11">The sequence shown here is derived from an EMBL/GenBank/DDBJ whole genome shotgun (WGS) entry which is preliminary data.</text>
</comment>
<protein>
    <submittedName>
        <fullName evidence="11">DNA-binding response regulator</fullName>
    </submittedName>
</protein>
<dbReference type="Gene3D" id="1.10.10.10">
    <property type="entry name" value="Winged helix-like DNA-binding domain superfamily/Winged helix DNA-binding domain"/>
    <property type="match status" value="1"/>
</dbReference>
<keyword evidence="2" id="KW-0902">Two-component regulatory system</keyword>
<evidence type="ECO:0000259" key="9">
    <source>
        <dbReference type="PROSITE" id="PS50110"/>
    </source>
</evidence>
<keyword evidence="4 7" id="KW-0238">DNA-binding</keyword>
<dbReference type="AlphaFoldDB" id="A0A917WDH6"/>
<dbReference type="InterPro" id="IPR011006">
    <property type="entry name" value="CheY-like_superfamily"/>
</dbReference>
<keyword evidence="5" id="KW-0804">Transcription</keyword>
<dbReference type="PANTHER" id="PTHR48111:SF1">
    <property type="entry name" value="TWO-COMPONENT RESPONSE REGULATOR ORR33"/>
    <property type="match status" value="1"/>
</dbReference>
<evidence type="ECO:0000256" key="7">
    <source>
        <dbReference type="PROSITE-ProRule" id="PRU01091"/>
    </source>
</evidence>
<dbReference type="PROSITE" id="PS50110">
    <property type="entry name" value="RESPONSE_REGULATORY"/>
    <property type="match status" value="1"/>
</dbReference>
<dbReference type="GO" id="GO:0005829">
    <property type="term" value="C:cytosol"/>
    <property type="evidence" value="ECO:0007669"/>
    <property type="project" value="TreeGrafter"/>
</dbReference>
<dbReference type="InterPro" id="IPR039420">
    <property type="entry name" value="WalR-like"/>
</dbReference>
<dbReference type="EMBL" id="BMNA01000002">
    <property type="protein sequence ID" value="GGL94328.1"/>
    <property type="molecule type" value="Genomic_DNA"/>
</dbReference>
<dbReference type="Pfam" id="PF00072">
    <property type="entry name" value="Response_reg"/>
    <property type="match status" value="1"/>
</dbReference>
<evidence type="ECO:0000256" key="6">
    <source>
        <dbReference type="PROSITE-ProRule" id="PRU00169"/>
    </source>
</evidence>
<dbReference type="Proteomes" id="UP000655208">
    <property type="component" value="Unassembled WGS sequence"/>
</dbReference>
<gene>
    <name evidence="11" type="primary">prrA</name>
    <name evidence="11" type="ORF">GCM10011594_12660</name>
</gene>
<dbReference type="InterPro" id="IPR001789">
    <property type="entry name" value="Sig_transdc_resp-reg_receiver"/>
</dbReference>
<evidence type="ECO:0000256" key="3">
    <source>
        <dbReference type="ARBA" id="ARBA00023015"/>
    </source>
</evidence>
<dbReference type="InterPro" id="IPR036388">
    <property type="entry name" value="WH-like_DNA-bd_sf"/>
</dbReference>
<proteinExistence type="predicted"/>
<feature type="domain" description="Response regulatory" evidence="9">
    <location>
        <begin position="48"/>
        <end position="161"/>
    </location>
</feature>
<dbReference type="SUPFAM" id="SSF52172">
    <property type="entry name" value="CheY-like"/>
    <property type="match status" value="1"/>
</dbReference>
<dbReference type="Pfam" id="PF00486">
    <property type="entry name" value="Trans_reg_C"/>
    <property type="match status" value="1"/>
</dbReference>
<evidence type="ECO:0000313" key="12">
    <source>
        <dbReference type="Proteomes" id="UP000655208"/>
    </source>
</evidence>
<evidence type="ECO:0000256" key="2">
    <source>
        <dbReference type="ARBA" id="ARBA00023012"/>
    </source>
</evidence>
<organism evidence="11 12">
    <name type="scientific">Nakamurella endophytica</name>
    <dbReference type="NCBI Taxonomy" id="1748367"/>
    <lineage>
        <taxon>Bacteria</taxon>
        <taxon>Bacillati</taxon>
        <taxon>Actinomycetota</taxon>
        <taxon>Actinomycetes</taxon>
        <taxon>Nakamurellales</taxon>
        <taxon>Nakamurellaceae</taxon>
        <taxon>Nakamurella</taxon>
    </lineage>
</organism>
<name>A0A917WDH6_9ACTN</name>
<feature type="region of interest" description="Disordered" evidence="8">
    <location>
        <begin position="1"/>
        <end position="25"/>
    </location>
</feature>
<dbReference type="GO" id="GO:0000976">
    <property type="term" value="F:transcription cis-regulatory region binding"/>
    <property type="evidence" value="ECO:0007669"/>
    <property type="project" value="TreeGrafter"/>
</dbReference>
<evidence type="ECO:0000256" key="5">
    <source>
        <dbReference type="ARBA" id="ARBA00023163"/>
    </source>
</evidence>
<evidence type="ECO:0000256" key="4">
    <source>
        <dbReference type="ARBA" id="ARBA00023125"/>
    </source>
</evidence>
<dbReference type="SMART" id="SM00862">
    <property type="entry name" value="Trans_reg_C"/>
    <property type="match status" value="1"/>
</dbReference>
<dbReference type="InterPro" id="IPR001867">
    <property type="entry name" value="OmpR/PhoB-type_DNA-bd"/>
</dbReference>
<reference evidence="11" key="1">
    <citation type="journal article" date="2014" name="Int. J. Syst. Evol. Microbiol.">
        <title>Complete genome sequence of Corynebacterium casei LMG S-19264T (=DSM 44701T), isolated from a smear-ripened cheese.</title>
        <authorList>
            <consortium name="US DOE Joint Genome Institute (JGI-PGF)"/>
            <person name="Walter F."/>
            <person name="Albersmeier A."/>
            <person name="Kalinowski J."/>
            <person name="Ruckert C."/>
        </authorList>
    </citation>
    <scope>NUCLEOTIDE SEQUENCE</scope>
    <source>
        <strain evidence="11">CGMCC 4.7308</strain>
    </source>
</reference>
<reference evidence="11" key="2">
    <citation type="submission" date="2020-09" db="EMBL/GenBank/DDBJ databases">
        <authorList>
            <person name="Sun Q."/>
            <person name="Zhou Y."/>
        </authorList>
    </citation>
    <scope>NUCLEOTIDE SEQUENCE</scope>
    <source>
        <strain evidence="11">CGMCC 4.7308</strain>
    </source>
</reference>
<evidence type="ECO:0000256" key="8">
    <source>
        <dbReference type="SAM" id="MobiDB-lite"/>
    </source>
</evidence>
<accession>A0A917WDH6</accession>
<keyword evidence="12" id="KW-1185">Reference proteome</keyword>
<dbReference type="GO" id="GO:0006355">
    <property type="term" value="P:regulation of DNA-templated transcription"/>
    <property type="evidence" value="ECO:0007669"/>
    <property type="project" value="InterPro"/>
</dbReference>
<feature type="domain" description="OmpR/PhoB-type" evidence="10">
    <location>
        <begin position="169"/>
        <end position="264"/>
    </location>
</feature>
<dbReference type="PANTHER" id="PTHR48111">
    <property type="entry name" value="REGULATOR OF RPOS"/>
    <property type="match status" value="1"/>
</dbReference>
<dbReference type="Gene3D" id="6.10.250.690">
    <property type="match status" value="1"/>
</dbReference>
<dbReference type="CDD" id="cd00383">
    <property type="entry name" value="trans_reg_C"/>
    <property type="match status" value="1"/>
</dbReference>
<feature type="modified residue" description="4-aspartylphosphate" evidence="6">
    <location>
        <position position="97"/>
    </location>
</feature>